<dbReference type="Proteomes" id="UP000317648">
    <property type="component" value="Chromosome"/>
</dbReference>
<reference evidence="1 2" key="1">
    <citation type="submission" date="2019-02" db="EMBL/GenBank/DDBJ databases">
        <title>Deep-cultivation of Planctomycetes and their phenomic and genomic characterization uncovers novel biology.</title>
        <authorList>
            <person name="Wiegand S."/>
            <person name="Jogler M."/>
            <person name="Boedeker C."/>
            <person name="Pinto D."/>
            <person name="Vollmers J."/>
            <person name="Rivas-Marin E."/>
            <person name="Kohn T."/>
            <person name="Peeters S.H."/>
            <person name="Heuer A."/>
            <person name="Rast P."/>
            <person name="Oberbeckmann S."/>
            <person name="Bunk B."/>
            <person name="Jeske O."/>
            <person name="Meyerdierks A."/>
            <person name="Storesund J.E."/>
            <person name="Kallscheuer N."/>
            <person name="Luecker S."/>
            <person name="Lage O.M."/>
            <person name="Pohl T."/>
            <person name="Merkel B.J."/>
            <person name="Hornburger P."/>
            <person name="Mueller R.-W."/>
            <person name="Bruemmer F."/>
            <person name="Labrenz M."/>
            <person name="Spormann A.M."/>
            <person name="Op den Camp H."/>
            <person name="Overmann J."/>
            <person name="Amann R."/>
            <person name="Jetten M.S.M."/>
            <person name="Mascher T."/>
            <person name="Medema M.H."/>
            <person name="Devos D.P."/>
            <person name="Kaster A.-K."/>
            <person name="Ovreas L."/>
            <person name="Rohde M."/>
            <person name="Galperin M.Y."/>
            <person name="Jogler C."/>
        </authorList>
    </citation>
    <scope>NUCLEOTIDE SEQUENCE [LARGE SCALE GENOMIC DNA]</scope>
    <source>
        <strain evidence="1 2">Pla85_3_4</strain>
    </source>
</reference>
<dbReference type="AlphaFoldDB" id="A0A518E4X6"/>
<keyword evidence="2" id="KW-1185">Reference proteome</keyword>
<protein>
    <submittedName>
        <fullName evidence="1">Uncharacterized protein</fullName>
    </submittedName>
</protein>
<dbReference type="KEGG" id="lcre:Pla8534_70480"/>
<evidence type="ECO:0000313" key="2">
    <source>
        <dbReference type="Proteomes" id="UP000317648"/>
    </source>
</evidence>
<proteinExistence type="predicted"/>
<gene>
    <name evidence="1" type="ORF">Pla8534_70480</name>
</gene>
<dbReference type="EMBL" id="CP036433">
    <property type="protein sequence ID" value="QDU99137.1"/>
    <property type="molecule type" value="Genomic_DNA"/>
</dbReference>
<evidence type="ECO:0000313" key="1">
    <source>
        <dbReference type="EMBL" id="QDU99137.1"/>
    </source>
</evidence>
<name>A0A518E4X6_9BACT</name>
<sequence>MQRELCQANFRPLLEPFDSRICNSQVVSVCGVWSDLSIAYLSPGWLNFAAANGGEPDVSARWPLGENLLSGIEGPLAKFFEQGYRKCLSEERLWVHVYECSSADQFRLFQMTSYPLPRREGLLIVHSLRVERPQHHDQLNSSVHTDYADEQNIVHQCSYCRRVRRREAAVWDWVREYIDAAPPGISHTICESCFGYYAPRLEAGQEFPPLRFLYSEPNALASGGSTPVSRSYSSPVP</sequence>
<organism evidence="1 2">
    <name type="scientific">Lignipirellula cremea</name>
    <dbReference type="NCBI Taxonomy" id="2528010"/>
    <lineage>
        <taxon>Bacteria</taxon>
        <taxon>Pseudomonadati</taxon>
        <taxon>Planctomycetota</taxon>
        <taxon>Planctomycetia</taxon>
        <taxon>Pirellulales</taxon>
        <taxon>Pirellulaceae</taxon>
        <taxon>Lignipirellula</taxon>
    </lineage>
</organism>
<accession>A0A518E4X6</accession>